<name>A0A2Z7A1Z5_9LAMI</name>
<feature type="region of interest" description="Disordered" evidence="1">
    <location>
        <begin position="1"/>
        <end position="28"/>
    </location>
</feature>
<organism evidence="2 3">
    <name type="scientific">Dorcoceras hygrometricum</name>
    <dbReference type="NCBI Taxonomy" id="472368"/>
    <lineage>
        <taxon>Eukaryota</taxon>
        <taxon>Viridiplantae</taxon>
        <taxon>Streptophyta</taxon>
        <taxon>Embryophyta</taxon>
        <taxon>Tracheophyta</taxon>
        <taxon>Spermatophyta</taxon>
        <taxon>Magnoliopsida</taxon>
        <taxon>eudicotyledons</taxon>
        <taxon>Gunneridae</taxon>
        <taxon>Pentapetalae</taxon>
        <taxon>asterids</taxon>
        <taxon>lamiids</taxon>
        <taxon>Lamiales</taxon>
        <taxon>Gesneriaceae</taxon>
        <taxon>Didymocarpoideae</taxon>
        <taxon>Trichosporeae</taxon>
        <taxon>Loxocarpinae</taxon>
        <taxon>Dorcoceras</taxon>
    </lineage>
</organism>
<feature type="compositionally biased region" description="Basic and acidic residues" evidence="1">
    <location>
        <begin position="13"/>
        <end position="24"/>
    </location>
</feature>
<dbReference type="Proteomes" id="UP000250235">
    <property type="component" value="Unassembled WGS sequence"/>
</dbReference>
<proteinExistence type="predicted"/>
<dbReference type="EMBL" id="KV020010">
    <property type="protein sequence ID" value="KZV15507.1"/>
    <property type="molecule type" value="Genomic_DNA"/>
</dbReference>
<dbReference type="OrthoDB" id="1727728at2759"/>
<evidence type="ECO:0000313" key="3">
    <source>
        <dbReference type="Proteomes" id="UP000250235"/>
    </source>
</evidence>
<evidence type="ECO:0000313" key="2">
    <source>
        <dbReference type="EMBL" id="KZV15507.1"/>
    </source>
</evidence>
<protein>
    <recommendedName>
        <fullName evidence="4">Retrotransposon gag domain-containing protein</fullName>
    </recommendedName>
</protein>
<evidence type="ECO:0000256" key="1">
    <source>
        <dbReference type="SAM" id="MobiDB-lite"/>
    </source>
</evidence>
<dbReference type="AlphaFoldDB" id="A0A2Z7A1Z5"/>
<keyword evidence="3" id="KW-1185">Reference proteome</keyword>
<evidence type="ECO:0008006" key="4">
    <source>
        <dbReference type="Google" id="ProtNLM"/>
    </source>
</evidence>
<gene>
    <name evidence="2" type="ORF">F511_38611</name>
</gene>
<accession>A0A2Z7A1Z5</accession>
<sequence>MSRNNSEDSDGASDSRTKEQHQSEDSNLFIPKYSRLDFPTYDGSIDPLSWISRCEHFFRHQCTPEDQRVGLASSHLQGDAQIWFLKLERDRPNLTWESSCTPVT</sequence>
<reference evidence="2 3" key="1">
    <citation type="journal article" date="2015" name="Proc. Natl. Acad. Sci. U.S.A.">
        <title>The resurrection genome of Boea hygrometrica: A blueprint for survival of dehydration.</title>
        <authorList>
            <person name="Xiao L."/>
            <person name="Yang G."/>
            <person name="Zhang L."/>
            <person name="Yang X."/>
            <person name="Zhao S."/>
            <person name="Ji Z."/>
            <person name="Zhou Q."/>
            <person name="Hu M."/>
            <person name="Wang Y."/>
            <person name="Chen M."/>
            <person name="Xu Y."/>
            <person name="Jin H."/>
            <person name="Xiao X."/>
            <person name="Hu G."/>
            <person name="Bao F."/>
            <person name="Hu Y."/>
            <person name="Wan P."/>
            <person name="Li L."/>
            <person name="Deng X."/>
            <person name="Kuang T."/>
            <person name="Xiang C."/>
            <person name="Zhu J.K."/>
            <person name="Oliver M.J."/>
            <person name="He Y."/>
        </authorList>
    </citation>
    <scope>NUCLEOTIDE SEQUENCE [LARGE SCALE GENOMIC DNA]</scope>
    <source>
        <strain evidence="3">cv. XS01</strain>
    </source>
</reference>